<accession>A0A905R0M5</accession>
<keyword evidence="2" id="KW-1185">Reference proteome</keyword>
<name>A0A905R0M5_RHOPR</name>
<sequence>MDTNKGLPVLRPSTVYITTQRVYHLSLAYGLFLAYCWPPDSVSGKSTLSIFKMSL</sequence>
<reference evidence="1" key="1">
    <citation type="submission" date="2022-10" db="UniProtKB">
        <authorList>
            <consortium name="EnsemblMetazoa"/>
        </authorList>
    </citation>
    <scope>IDENTIFICATION</scope>
</reference>
<evidence type="ECO:0000313" key="1">
    <source>
        <dbReference type="EnsemblMetazoa" id="RPRC017705-PA"/>
    </source>
</evidence>
<dbReference type="EnsemblMetazoa" id="RPRC017705-RA">
    <property type="protein sequence ID" value="RPRC017705-PA"/>
    <property type="gene ID" value="RPRC017705"/>
</dbReference>
<dbReference type="AlphaFoldDB" id="A0A905R0M5"/>
<organism evidence="1 2">
    <name type="scientific">Rhodnius prolixus</name>
    <name type="common">Triatomid bug</name>
    <dbReference type="NCBI Taxonomy" id="13249"/>
    <lineage>
        <taxon>Eukaryota</taxon>
        <taxon>Metazoa</taxon>
        <taxon>Ecdysozoa</taxon>
        <taxon>Arthropoda</taxon>
        <taxon>Hexapoda</taxon>
        <taxon>Insecta</taxon>
        <taxon>Pterygota</taxon>
        <taxon>Neoptera</taxon>
        <taxon>Paraneoptera</taxon>
        <taxon>Hemiptera</taxon>
        <taxon>Heteroptera</taxon>
        <taxon>Panheteroptera</taxon>
        <taxon>Cimicomorpha</taxon>
        <taxon>Reduviidae</taxon>
        <taxon>Triatominae</taxon>
        <taxon>Rhodnius</taxon>
    </lineage>
</organism>
<dbReference type="Proteomes" id="UP000015103">
    <property type="component" value="Unassembled WGS sequence"/>
</dbReference>
<dbReference type="EMBL" id="ACPB03000440">
    <property type="status" value="NOT_ANNOTATED_CDS"/>
    <property type="molecule type" value="Genomic_DNA"/>
</dbReference>
<evidence type="ECO:0000313" key="2">
    <source>
        <dbReference type="Proteomes" id="UP000015103"/>
    </source>
</evidence>
<protein>
    <submittedName>
        <fullName evidence="1">Uncharacterized protein</fullName>
    </submittedName>
</protein>
<proteinExistence type="predicted"/>